<dbReference type="Gene3D" id="6.10.250.3110">
    <property type="match status" value="1"/>
</dbReference>
<accession>A0ABD1S0V6</accession>
<keyword evidence="1" id="KW-0175">Coiled coil</keyword>
<reference evidence="4" key="1">
    <citation type="submission" date="2024-07" db="EMBL/GenBank/DDBJ databases">
        <title>Two chromosome-level genome assemblies of Korean endemic species Abeliophyllum distichum and Forsythia ovata (Oleaceae).</title>
        <authorList>
            <person name="Jang H."/>
        </authorList>
    </citation>
    <scope>NUCLEOTIDE SEQUENCE [LARGE SCALE GENOMIC DNA]</scope>
</reference>
<evidence type="ECO:0000313" key="3">
    <source>
        <dbReference type="EMBL" id="KAL2494325.1"/>
    </source>
</evidence>
<gene>
    <name evidence="3" type="ORF">Fot_38082</name>
</gene>
<keyword evidence="4" id="KW-1185">Reference proteome</keyword>
<proteinExistence type="predicted"/>
<evidence type="ECO:0000313" key="4">
    <source>
        <dbReference type="Proteomes" id="UP001604277"/>
    </source>
</evidence>
<evidence type="ECO:0000256" key="2">
    <source>
        <dbReference type="SAM" id="MobiDB-lite"/>
    </source>
</evidence>
<name>A0ABD1S0V6_9LAMI</name>
<sequence length="231" mass="25377">MRVLEMSTFRSTRSRSHCLVDTGAVVGNSSFISPAPAVTSEVPSTLFPAGPTPLPKSSRQSGKRKAETDSREGAFRTPVLSPVECINIGSRWDELDPIVLEKLPASAAITAASIHKYWTSAFEKAADRVVEAGRNDLDALRSENKDLRKHLAFFEDARARAIYDITKSKTIRKACVQAHKKAESQLRSCQNMVHAKDKELTEVLNELSRAQDLLAKLRVLGYADPKSPTGT</sequence>
<protein>
    <submittedName>
        <fullName evidence="3">Uncharacterized protein</fullName>
    </submittedName>
</protein>
<comment type="caution">
    <text evidence="3">The sequence shown here is derived from an EMBL/GenBank/DDBJ whole genome shotgun (WGS) entry which is preliminary data.</text>
</comment>
<organism evidence="3 4">
    <name type="scientific">Forsythia ovata</name>
    <dbReference type="NCBI Taxonomy" id="205694"/>
    <lineage>
        <taxon>Eukaryota</taxon>
        <taxon>Viridiplantae</taxon>
        <taxon>Streptophyta</taxon>
        <taxon>Embryophyta</taxon>
        <taxon>Tracheophyta</taxon>
        <taxon>Spermatophyta</taxon>
        <taxon>Magnoliopsida</taxon>
        <taxon>eudicotyledons</taxon>
        <taxon>Gunneridae</taxon>
        <taxon>Pentapetalae</taxon>
        <taxon>asterids</taxon>
        <taxon>lamiids</taxon>
        <taxon>Lamiales</taxon>
        <taxon>Oleaceae</taxon>
        <taxon>Forsythieae</taxon>
        <taxon>Forsythia</taxon>
    </lineage>
</organism>
<dbReference type="EMBL" id="JBFOLJ010000011">
    <property type="protein sequence ID" value="KAL2494325.1"/>
    <property type="molecule type" value="Genomic_DNA"/>
</dbReference>
<feature type="compositionally biased region" description="Basic and acidic residues" evidence="2">
    <location>
        <begin position="64"/>
        <end position="73"/>
    </location>
</feature>
<dbReference type="AlphaFoldDB" id="A0ABD1S0V6"/>
<dbReference type="Proteomes" id="UP001604277">
    <property type="component" value="Unassembled WGS sequence"/>
</dbReference>
<feature type="region of interest" description="Disordered" evidence="2">
    <location>
        <begin position="42"/>
        <end position="73"/>
    </location>
</feature>
<feature type="coiled-coil region" evidence="1">
    <location>
        <begin position="130"/>
        <end position="157"/>
    </location>
</feature>
<evidence type="ECO:0000256" key="1">
    <source>
        <dbReference type="SAM" id="Coils"/>
    </source>
</evidence>